<dbReference type="PRINTS" id="PR00035">
    <property type="entry name" value="HTHGNTR"/>
</dbReference>
<name>A0A7K1KUC4_9ACTN</name>
<evidence type="ECO:0000256" key="3">
    <source>
        <dbReference type="ARBA" id="ARBA00023163"/>
    </source>
</evidence>
<evidence type="ECO:0000256" key="2">
    <source>
        <dbReference type="ARBA" id="ARBA00023125"/>
    </source>
</evidence>
<dbReference type="SMART" id="SM00345">
    <property type="entry name" value="HTH_GNTR"/>
    <property type="match status" value="1"/>
</dbReference>
<dbReference type="InterPro" id="IPR050679">
    <property type="entry name" value="Bact_HTH_transcr_reg"/>
</dbReference>
<dbReference type="Gene3D" id="3.40.1410.10">
    <property type="entry name" value="Chorismate lyase-like"/>
    <property type="match status" value="1"/>
</dbReference>
<keyword evidence="3" id="KW-0804">Transcription</keyword>
<feature type="domain" description="HTH gntR-type" evidence="4">
    <location>
        <begin position="3"/>
        <end position="73"/>
    </location>
</feature>
<dbReference type="PANTHER" id="PTHR44846:SF17">
    <property type="entry name" value="GNTR-FAMILY TRANSCRIPTIONAL REGULATOR"/>
    <property type="match status" value="1"/>
</dbReference>
<keyword evidence="1" id="KW-0805">Transcription regulation</keyword>
<organism evidence="5 6">
    <name type="scientific">Actinomadura litoris</name>
    <dbReference type="NCBI Taxonomy" id="2678616"/>
    <lineage>
        <taxon>Bacteria</taxon>
        <taxon>Bacillati</taxon>
        <taxon>Actinomycetota</taxon>
        <taxon>Actinomycetes</taxon>
        <taxon>Streptosporangiales</taxon>
        <taxon>Thermomonosporaceae</taxon>
        <taxon>Actinomadura</taxon>
    </lineage>
</organism>
<dbReference type="InterPro" id="IPR000524">
    <property type="entry name" value="Tscrpt_reg_HTH_GntR"/>
</dbReference>
<dbReference type="Pfam" id="PF00392">
    <property type="entry name" value="GntR"/>
    <property type="match status" value="1"/>
</dbReference>
<evidence type="ECO:0000313" key="5">
    <source>
        <dbReference type="EMBL" id="MUN35788.1"/>
    </source>
</evidence>
<dbReference type="GO" id="GO:0003700">
    <property type="term" value="F:DNA-binding transcription factor activity"/>
    <property type="evidence" value="ECO:0007669"/>
    <property type="project" value="InterPro"/>
</dbReference>
<dbReference type="EMBL" id="WOFH01000001">
    <property type="protein sequence ID" value="MUN35788.1"/>
    <property type="molecule type" value="Genomic_DNA"/>
</dbReference>
<keyword evidence="6" id="KW-1185">Reference proteome</keyword>
<protein>
    <submittedName>
        <fullName evidence="5">UTRA domain-containing protein</fullName>
    </submittedName>
</protein>
<dbReference type="InterPro" id="IPR036388">
    <property type="entry name" value="WH-like_DNA-bd_sf"/>
</dbReference>
<evidence type="ECO:0000256" key="1">
    <source>
        <dbReference type="ARBA" id="ARBA00023015"/>
    </source>
</evidence>
<dbReference type="SMART" id="SM00866">
    <property type="entry name" value="UTRA"/>
    <property type="match status" value="1"/>
</dbReference>
<dbReference type="InterPro" id="IPR036390">
    <property type="entry name" value="WH_DNA-bd_sf"/>
</dbReference>
<accession>A0A7K1KUC4</accession>
<dbReference type="Proteomes" id="UP000432015">
    <property type="component" value="Unassembled WGS sequence"/>
</dbReference>
<proteinExistence type="predicted"/>
<keyword evidence="2" id="KW-0238">DNA-binding</keyword>
<dbReference type="Gene3D" id="1.10.10.10">
    <property type="entry name" value="Winged helix-like DNA-binding domain superfamily/Winged helix DNA-binding domain"/>
    <property type="match status" value="1"/>
</dbReference>
<dbReference type="GO" id="GO:0003677">
    <property type="term" value="F:DNA binding"/>
    <property type="evidence" value="ECO:0007669"/>
    <property type="project" value="UniProtKB-KW"/>
</dbReference>
<evidence type="ECO:0000313" key="6">
    <source>
        <dbReference type="Proteomes" id="UP000432015"/>
    </source>
</evidence>
<dbReference type="Pfam" id="PF07702">
    <property type="entry name" value="UTRA"/>
    <property type="match status" value="1"/>
</dbReference>
<evidence type="ECO:0000259" key="4">
    <source>
        <dbReference type="PROSITE" id="PS50949"/>
    </source>
</evidence>
<sequence>MAGLSANDIAAVLRDRILRENSPYPRGSDFPSQRALAAEFGVSDSTINRALQGLRRQGLLSLGQGRKTKVTHMPQITRDARDRYNEAKRVEDRGGFAAEVRRQGMTPRSETSVRREVPPARIAEFLGIDQDAQVLVRDRDMYADDTLVQKAPSYIPGEIAFGTRLEDLTQPTGGMLTTMKDLGHEEVYADEYLTLSRPPTGGEQEFFDIQDDQPVFELYHVAIDVNGRAVEVSWHRGPVHLWGEFVYRVQIKRS</sequence>
<dbReference type="SUPFAM" id="SSF46785">
    <property type="entry name" value="Winged helix' DNA-binding domain"/>
    <property type="match status" value="1"/>
</dbReference>
<dbReference type="PROSITE" id="PS50949">
    <property type="entry name" value="HTH_GNTR"/>
    <property type="match status" value="1"/>
</dbReference>
<reference evidence="5 6" key="1">
    <citation type="submission" date="2019-11" db="EMBL/GenBank/DDBJ databases">
        <authorList>
            <person name="Cao P."/>
        </authorList>
    </citation>
    <scope>NUCLEOTIDE SEQUENCE [LARGE SCALE GENOMIC DNA]</scope>
    <source>
        <strain evidence="5 6">NEAU-AAG5</strain>
    </source>
</reference>
<dbReference type="AlphaFoldDB" id="A0A7K1KUC4"/>
<comment type="caution">
    <text evidence="5">The sequence shown here is derived from an EMBL/GenBank/DDBJ whole genome shotgun (WGS) entry which is preliminary data.</text>
</comment>
<dbReference type="GO" id="GO:0045892">
    <property type="term" value="P:negative regulation of DNA-templated transcription"/>
    <property type="evidence" value="ECO:0007669"/>
    <property type="project" value="TreeGrafter"/>
</dbReference>
<dbReference type="InterPro" id="IPR011663">
    <property type="entry name" value="UTRA"/>
</dbReference>
<dbReference type="PANTHER" id="PTHR44846">
    <property type="entry name" value="MANNOSYL-D-GLYCERATE TRANSPORT/METABOLISM SYSTEM REPRESSOR MNGR-RELATED"/>
    <property type="match status" value="1"/>
</dbReference>
<dbReference type="SUPFAM" id="SSF64288">
    <property type="entry name" value="Chorismate lyase-like"/>
    <property type="match status" value="1"/>
</dbReference>
<dbReference type="InterPro" id="IPR028978">
    <property type="entry name" value="Chorismate_lyase_/UTRA_dom_sf"/>
</dbReference>
<gene>
    <name evidence="5" type="ORF">GNZ18_04130</name>
</gene>